<dbReference type="Pfam" id="PF19583">
    <property type="entry name" value="ODP"/>
    <property type="match status" value="1"/>
</dbReference>
<organism evidence="2 3">
    <name type="scientific">Rhodocytophaga rosea</name>
    <dbReference type="NCBI Taxonomy" id="2704465"/>
    <lineage>
        <taxon>Bacteria</taxon>
        <taxon>Pseudomonadati</taxon>
        <taxon>Bacteroidota</taxon>
        <taxon>Cytophagia</taxon>
        <taxon>Cytophagales</taxon>
        <taxon>Rhodocytophagaceae</taxon>
        <taxon>Rhodocytophaga</taxon>
    </lineage>
</organism>
<dbReference type="GO" id="GO:0016787">
    <property type="term" value="F:hydrolase activity"/>
    <property type="evidence" value="ECO:0007669"/>
    <property type="project" value="UniProtKB-KW"/>
</dbReference>
<sequence>MTTINEIAPDLYRISVWVPELNMQFNHFLVKDDEPMLYHTGMRGMFPLLKEAVGRLIHPQDIRWIGFSHFEVDECGALNEWLQIAPQAQAVCSQVGAMVNMSDFAIRPAKGLTRAEMLQTGKYSYRFIPTPHLPHGWDAGVLFEETNKVLLCSDLFHQFGNGEALTKNDILEQVRTTLIAMQHSPLHSYMPYQHNNAYILQELASLQPTTLATMHGSSFYGDCSKALLDLDIVMKEVLVSEPKPVSY</sequence>
<evidence type="ECO:0000259" key="1">
    <source>
        <dbReference type="Pfam" id="PF19583"/>
    </source>
</evidence>
<dbReference type="Proteomes" id="UP000480178">
    <property type="component" value="Chromosome"/>
</dbReference>
<gene>
    <name evidence="2" type="ORF">GXP67_12260</name>
</gene>
<feature type="domain" description="ODP" evidence="1">
    <location>
        <begin position="24"/>
        <end position="216"/>
    </location>
</feature>
<dbReference type="KEGG" id="rhoz:GXP67_12260"/>
<accession>A0A6C0GI44</accession>
<dbReference type="AlphaFoldDB" id="A0A6C0GI44"/>
<name>A0A6C0GI44_9BACT</name>
<evidence type="ECO:0000313" key="3">
    <source>
        <dbReference type="Proteomes" id="UP000480178"/>
    </source>
</evidence>
<dbReference type="EMBL" id="CP048222">
    <property type="protein sequence ID" value="QHT67352.1"/>
    <property type="molecule type" value="Genomic_DNA"/>
</dbReference>
<dbReference type="PANTHER" id="PTHR43717">
    <property type="entry name" value="ANAEROBIC NITRIC OXIDE REDUCTASE FLAVORUBREDOXIN"/>
    <property type="match status" value="1"/>
</dbReference>
<keyword evidence="2" id="KW-0378">Hydrolase</keyword>
<dbReference type="PANTHER" id="PTHR43717:SF1">
    <property type="entry name" value="ANAEROBIC NITRIC OXIDE REDUCTASE FLAVORUBREDOXIN"/>
    <property type="match status" value="1"/>
</dbReference>
<proteinExistence type="predicted"/>
<keyword evidence="3" id="KW-1185">Reference proteome</keyword>
<reference evidence="2 3" key="1">
    <citation type="submission" date="2020-01" db="EMBL/GenBank/DDBJ databases">
        <authorList>
            <person name="Kim M.K."/>
        </authorList>
    </citation>
    <scope>NUCLEOTIDE SEQUENCE [LARGE SCALE GENOMIC DNA]</scope>
    <source>
        <strain evidence="2 3">172606-1</strain>
    </source>
</reference>
<evidence type="ECO:0000313" key="2">
    <source>
        <dbReference type="EMBL" id="QHT67352.1"/>
    </source>
</evidence>
<dbReference type="Gene3D" id="3.60.15.10">
    <property type="entry name" value="Ribonuclease Z/Hydroxyacylglutathione hydrolase-like"/>
    <property type="match status" value="1"/>
</dbReference>
<dbReference type="RefSeq" id="WP_162443384.1">
    <property type="nucleotide sequence ID" value="NZ_CP048222.1"/>
</dbReference>
<dbReference type="SUPFAM" id="SSF56281">
    <property type="entry name" value="Metallo-hydrolase/oxidoreductase"/>
    <property type="match status" value="1"/>
</dbReference>
<protein>
    <submittedName>
        <fullName evidence="2">MBL fold metallo-hydrolase</fullName>
    </submittedName>
</protein>
<dbReference type="InterPro" id="IPR045761">
    <property type="entry name" value="ODP_dom"/>
</dbReference>
<dbReference type="InterPro" id="IPR036866">
    <property type="entry name" value="RibonucZ/Hydroxyglut_hydro"/>
</dbReference>